<dbReference type="Gene3D" id="1.10.10.10">
    <property type="entry name" value="Winged helix-like DNA-binding domain superfamily/Winged helix DNA-binding domain"/>
    <property type="match status" value="1"/>
</dbReference>
<dbReference type="Proteomes" id="UP000447574">
    <property type="component" value="Unassembled WGS sequence"/>
</dbReference>
<dbReference type="SUPFAM" id="SSF46894">
    <property type="entry name" value="C-terminal effector domain of the bipartite response regulators"/>
    <property type="match status" value="1"/>
</dbReference>
<dbReference type="EMBL" id="WIWF01000028">
    <property type="protein sequence ID" value="MQT74588.1"/>
    <property type="molecule type" value="Genomic_DNA"/>
</dbReference>
<dbReference type="GO" id="GO:0006355">
    <property type="term" value="P:regulation of DNA-templated transcription"/>
    <property type="evidence" value="ECO:0007669"/>
    <property type="project" value="InterPro"/>
</dbReference>
<evidence type="ECO:0000313" key="3">
    <source>
        <dbReference type="Proteomes" id="UP000447574"/>
    </source>
</evidence>
<dbReference type="SMART" id="SM00421">
    <property type="entry name" value="HTH_LUXR"/>
    <property type="match status" value="1"/>
</dbReference>
<sequence>MQSSVLTHEGLVSLGLELARYNELVGEIYEGALDPKLMARALKSFLKLYDANFATLILRVPEQTDTGVMILAGDIEGAGDVCYMTYPQTSTPFANQPLDHVFTVDDIMSSTEWEQNVYFKMFCGPHDVYHLMGADISTPDGGKLRFRVTRPKQKPNFSANERALCASFLPHLRRASQLHNLIDRSESLSDLYSQAISRLSVATLVLDESGSVLQSNPVADEILARSDGLKLVGGRLEATYPSDNRVLQQLIRSAFDPDAPKSAEAMSVTRPSGLVNLGVVVESIPSLDWAEEKGQPAALVYIRDASSKSLASEVVTKQLFNLTRAETALAMELANGLSLEEAAEALNIRRNTARAHLRSIFSKTGVRRQTELVRIMLNSVVALGKPKPALKVAEKIKVPPPRLSAPIYTHA</sequence>
<dbReference type="InterPro" id="IPR016032">
    <property type="entry name" value="Sig_transdc_resp-reg_C-effctor"/>
</dbReference>
<dbReference type="InterPro" id="IPR000792">
    <property type="entry name" value="Tscrpt_reg_LuxR_C"/>
</dbReference>
<dbReference type="Pfam" id="PF00196">
    <property type="entry name" value="GerE"/>
    <property type="match status" value="1"/>
</dbReference>
<dbReference type="PROSITE" id="PS50043">
    <property type="entry name" value="HTH_LUXR_2"/>
    <property type="match status" value="1"/>
</dbReference>
<evidence type="ECO:0000313" key="2">
    <source>
        <dbReference type="EMBL" id="MQT74588.1"/>
    </source>
</evidence>
<accession>A0A7X2BTL2</accession>
<name>A0A7X2BTL2_9PSED</name>
<protein>
    <submittedName>
        <fullName evidence="2">Helix-turn-helix transcriptional regulator</fullName>
    </submittedName>
</protein>
<dbReference type="RefSeq" id="WP_153438170.1">
    <property type="nucleotide sequence ID" value="NZ_WIWF01000028.1"/>
</dbReference>
<dbReference type="CDD" id="cd06170">
    <property type="entry name" value="LuxR_C_like"/>
    <property type="match status" value="1"/>
</dbReference>
<evidence type="ECO:0000259" key="1">
    <source>
        <dbReference type="PROSITE" id="PS50043"/>
    </source>
</evidence>
<comment type="caution">
    <text evidence="2">The sequence shown here is derived from an EMBL/GenBank/DDBJ whole genome shotgun (WGS) entry which is preliminary data.</text>
</comment>
<proteinExistence type="predicted"/>
<feature type="domain" description="HTH luxR-type" evidence="1">
    <location>
        <begin position="315"/>
        <end position="380"/>
    </location>
</feature>
<gene>
    <name evidence="2" type="ORF">GHO37_09745</name>
</gene>
<dbReference type="InterPro" id="IPR036388">
    <property type="entry name" value="WH-like_DNA-bd_sf"/>
</dbReference>
<reference evidence="2 3" key="1">
    <citation type="submission" date="2019-10" db="EMBL/GenBank/DDBJ databases">
        <title>Evaluation of single-gene subtyping targets for Pseudomonas.</title>
        <authorList>
            <person name="Reichler S.J."/>
            <person name="Orsi R.H."/>
            <person name="Wiedmann M."/>
            <person name="Martin N.H."/>
            <person name="Murphy S.I."/>
        </authorList>
    </citation>
    <scope>NUCLEOTIDE SEQUENCE [LARGE SCALE GENOMIC DNA]</scope>
    <source>
        <strain evidence="2 3">FSL R10-2932</strain>
    </source>
</reference>
<dbReference type="AlphaFoldDB" id="A0A7X2BTL2"/>
<dbReference type="GO" id="GO:0003677">
    <property type="term" value="F:DNA binding"/>
    <property type="evidence" value="ECO:0007669"/>
    <property type="project" value="InterPro"/>
</dbReference>
<organism evidence="2 3">
    <name type="scientific">Pseudomonas helleri</name>
    <dbReference type="NCBI Taxonomy" id="1608996"/>
    <lineage>
        <taxon>Bacteria</taxon>
        <taxon>Pseudomonadati</taxon>
        <taxon>Pseudomonadota</taxon>
        <taxon>Gammaproteobacteria</taxon>
        <taxon>Pseudomonadales</taxon>
        <taxon>Pseudomonadaceae</taxon>
        <taxon>Pseudomonas</taxon>
    </lineage>
</organism>